<dbReference type="OMA" id="AWLLQCP"/>
<accession>B3MRV6</accession>
<dbReference type="EMBL" id="CH902622">
    <property type="protein sequence ID" value="EDV34511.1"/>
    <property type="molecule type" value="Genomic_DNA"/>
</dbReference>
<dbReference type="GeneID" id="6503615"/>
<dbReference type="PhylomeDB" id="B3MRV6"/>
<name>B3MRV6_DROAN</name>
<dbReference type="HOGENOM" id="CLU_076195_0_0_1"/>
<feature type="region of interest" description="Disordered" evidence="1">
    <location>
        <begin position="251"/>
        <end position="328"/>
    </location>
</feature>
<feature type="compositionally biased region" description="Basic and acidic residues" evidence="1">
    <location>
        <begin position="267"/>
        <end position="280"/>
    </location>
</feature>
<dbReference type="STRING" id="7217.B3MRV6"/>
<dbReference type="AlphaFoldDB" id="B3MRV6"/>
<proteinExistence type="predicted"/>
<evidence type="ECO:0000256" key="1">
    <source>
        <dbReference type="SAM" id="MobiDB-lite"/>
    </source>
</evidence>
<dbReference type="OrthoDB" id="8197684at2759"/>
<sequence length="328" mass="37131">MEKIDKKNARRLAKEMRREFLEENECVELEPDSERTCCGTTIQEFDAHTHDAWLLQCPKGLDPEQLVGKKIKLPGRRYVGDLQVRASNYSEPLNEAVGYVSSKGKYALRSIPLSGYVVVSKRLNAQEPSEDDSGATFPLPLPPLKYKLPVRHPFFGTDYKKRIEVPEVITQNLGKADKKSLETSSRLRRTANFYTIRRKMLTNSQTLQEKELDVRQSVLTGLTPSFMKTPANPASYMDAVDEVAIKVEPVDSEETPAKKRKKAKSNGHVEEIKIKEEPVSPKKKQKRKANGEVVTNGSATVLEEISIKEEPVDSPPKKRKKRKEQEAN</sequence>
<evidence type="ECO:0000313" key="2">
    <source>
        <dbReference type="EMBL" id="EDV34511.1"/>
    </source>
</evidence>
<evidence type="ECO:0000313" key="3">
    <source>
        <dbReference type="Proteomes" id="UP000007801"/>
    </source>
</evidence>
<gene>
    <name evidence="2" type="primary">Dana\GF20924</name>
    <name evidence="2" type="synonym">dana_GLEANR_4164</name>
    <name evidence="2" type="ORF">GF20924</name>
</gene>
<keyword evidence="3" id="KW-1185">Reference proteome</keyword>
<dbReference type="InParanoid" id="B3MRV6"/>
<dbReference type="KEGG" id="dan:6503615"/>
<protein>
    <submittedName>
        <fullName evidence="2">Uncharacterized protein</fullName>
    </submittedName>
</protein>
<dbReference type="eggNOG" id="ENOG502T84U">
    <property type="taxonomic scope" value="Eukaryota"/>
</dbReference>
<dbReference type="FunCoup" id="B3MRV6">
    <property type="interactions" value="9"/>
</dbReference>
<reference evidence="2 3" key="1">
    <citation type="journal article" date="2007" name="Nature">
        <title>Evolution of genes and genomes on the Drosophila phylogeny.</title>
        <authorList>
            <consortium name="Drosophila 12 Genomes Consortium"/>
            <person name="Clark A.G."/>
            <person name="Eisen M.B."/>
            <person name="Smith D.R."/>
            <person name="Bergman C.M."/>
            <person name="Oliver B."/>
            <person name="Markow T.A."/>
            <person name="Kaufman T.C."/>
            <person name="Kellis M."/>
            <person name="Gelbart W."/>
            <person name="Iyer V.N."/>
            <person name="Pollard D.A."/>
            <person name="Sackton T.B."/>
            <person name="Larracuente A.M."/>
            <person name="Singh N.D."/>
            <person name="Abad J.P."/>
            <person name="Abt D.N."/>
            <person name="Adryan B."/>
            <person name="Aguade M."/>
            <person name="Akashi H."/>
            <person name="Anderson W.W."/>
            <person name="Aquadro C.F."/>
            <person name="Ardell D.H."/>
            <person name="Arguello R."/>
            <person name="Artieri C.G."/>
            <person name="Barbash D.A."/>
            <person name="Barker D."/>
            <person name="Barsanti P."/>
            <person name="Batterham P."/>
            <person name="Batzoglou S."/>
            <person name="Begun D."/>
            <person name="Bhutkar A."/>
            <person name="Blanco E."/>
            <person name="Bosak S.A."/>
            <person name="Bradley R.K."/>
            <person name="Brand A.D."/>
            <person name="Brent M.R."/>
            <person name="Brooks A.N."/>
            <person name="Brown R.H."/>
            <person name="Butlin R.K."/>
            <person name="Caggese C."/>
            <person name="Calvi B.R."/>
            <person name="Bernardo de Carvalho A."/>
            <person name="Caspi A."/>
            <person name="Castrezana S."/>
            <person name="Celniker S.E."/>
            <person name="Chang J.L."/>
            <person name="Chapple C."/>
            <person name="Chatterji S."/>
            <person name="Chinwalla A."/>
            <person name="Civetta A."/>
            <person name="Clifton S.W."/>
            <person name="Comeron J.M."/>
            <person name="Costello J.C."/>
            <person name="Coyne J.A."/>
            <person name="Daub J."/>
            <person name="David R.G."/>
            <person name="Delcher A.L."/>
            <person name="Delehaunty K."/>
            <person name="Do C.B."/>
            <person name="Ebling H."/>
            <person name="Edwards K."/>
            <person name="Eickbush T."/>
            <person name="Evans J.D."/>
            <person name="Filipski A."/>
            <person name="Findeiss S."/>
            <person name="Freyhult E."/>
            <person name="Fulton L."/>
            <person name="Fulton R."/>
            <person name="Garcia A.C."/>
            <person name="Gardiner A."/>
            <person name="Garfield D.A."/>
            <person name="Garvin B.E."/>
            <person name="Gibson G."/>
            <person name="Gilbert D."/>
            <person name="Gnerre S."/>
            <person name="Godfrey J."/>
            <person name="Good R."/>
            <person name="Gotea V."/>
            <person name="Gravely B."/>
            <person name="Greenberg A.J."/>
            <person name="Griffiths-Jones S."/>
            <person name="Gross S."/>
            <person name="Guigo R."/>
            <person name="Gustafson E.A."/>
            <person name="Haerty W."/>
            <person name="Hahn M.W."/>
            <person name="Halligan D.L."/>
            <person name="Halpern A.L."/>
            <person name="Halter G.M."/>
            <person name="Han M.V."/>
            <person name="Heger A."/>
            <person name="Hillier L."/>
            <person name="Hinrichs A.S."/>
            <person name="Holmes I."/>
            <person name="Hoskins R.A."/>
            <person name="Hubisz M.J."/>
            <person name="Hultmark D."/>
            <person name="Huntley M.A."/>
            <person name="Jaffe D.B."/>
            <person name="Jagadeeshan S."/>
            <person name="Jeck W.R."/>
            <person name="Johnson J."/>
            <person name="Jones C.D."/>
            <person name="Jordan W.C."/>
            <person name="Karpen G.H."/>
            <person name="Kataoka E."/>
            <person name="Keightley P.D."/>
            <person name="Kheradpour P."/>
            <person name="Kirkness E.F."/>
            <person name="Koerich L.B."/>
            <person name="Kristiansen K."/>
            <person name="Kudrna D."/>
            <person name="Kulathinal R.J."/>
            <person name="Kumar S."/>
            <person name="Kwok R."/>
            <person name="Lander E."/>
            <person name="Langley C.H."/>
            <person name="Lapoint R."/>
            <person name="Lazzaro B.P."/>
            <person name="Lee S.J."/>
            <person name="Levesque L."/>
            <person name="Li R."/>
            <person name="Lin C.F."/>
            <person name="Lin M.F."/>
            <person name="Lindblad-Toh K."/>
            <person name="Llopart A."/>
            <person name="Long M."/>
            <person name="Low L."/>
            <person name="Lozovsky E."/>
            <person name="Lu J."/>
            <person name="Luo M."/>
            <person name="Machado C.A."/>
            <person name="Makalowski W."/>
            <person name="Marzo M."/>
            <person name="Matsuda M."/>
            <person name="Matzkin L."/>
            <person name="McAllister B."/>
            <person name="McBride C.S."/>
            <person name="McKernan B."/>
            <person name="McKernan K."/>
            <person name="Mendez-Lago M."/>
            <person name="Minx P."/>
            <person name="Mollenhauer M.U."/>
            <person name="Montooth K."/>
            <person name="Mount S.M."/>
            <person name="Mu X."/>
            <person name="Myers E."/>
            <person name="Negre B."/>
            <person name="Newfeld S."/>
            <person name="Nielsen R."/>
            <person name="Noor M.A."/>
            <person name="O'Grady P."/>
            <person name="Pachter L."/>
            <person name="Papaceit M."/>
            <person name="Parisi M.J."/>
            <person name="Parisi M."/>
            <person name="Parts L."/>
            <person name="Pedersen J.S."/>
            <person name="Pesole G."/>
            <person name="Phillippy A.M."/>
            <person name="Ponting C.P."/>
            <person name="Pop M."/>
            <person name="Porcelli D."/>
            <person name="Powell J.R."/>
            <person name="Prohaska S."/>
            <person name="Pruitt K."/>
            <person name="Puig M."/>
            <person name="Quesneville H."/>
            <person name="Ram K.R."/>
            <person name="Rand D."/>
            <person name="Rasmussen M.D."/>
            <person name="Reed L.K."/>
            <person name="Reenan R."/>
            <person name="Reily A."/>
            <person name="Remington K.A."/>
            <person name="Rieger T.T."/>
            <person name="Ritchie M.G."/>
            <person name="Robin C."/>
            <person name="Rogers Y.H."/>
            <person name="Rohde C."/>
            <person name="Rozas J."/>
            <person name="Rubenfield M.J."/>
            <person name="Ruiz A."/>
            <person name="Russo S."/>
            <person name="Salzberg S.L."/>
            <person name="Sanchez-Gracia A."/>
            <person name="Saranga D.J."/>
            <person name="Sato H."/>
            <person name="Schaeffer S.W."/>
            <person name="Schatz M.C."/>
            <person name="Schlenke T."/>
            <person name="Schwartz R."/>
            <person name="Segarra C."/>
            <person name="Singh R.S."/>
            <person name="Sirot L."/>
            <person name="Sirota M."/>
            <person name="Sisneros N.B."/>
            <person name="Smith C.D."/>
            <person name="Smith T.F."/>
            <person name="Spieth J."/>
            <person name="Stage D.E."/>
            <person name="Stark A."/>
            <person name="Stephan W."/>
            <person name="Strausberg R.L."/>
            <person name="Strempel S."/>
            <person name="Sturgill D."/>
            <person name="Sutton G."/>
            <person name="Sutton G.G."/>
            <person name="Tao W."/>
            <person name="Teichmann S."/>
            <person name="Tobari Y.N."/>
            <person name="Tomimura Y."/>
            <person name="Tsolas J.M."/>
            <person name="Valente V.L."/>
            <person name="Venter E."/>
            <person name="Venter J.C."/>
            <person name="Vicario S."/>
            <person name="Vieira F.G."/>
            <person name="Vilella A.J."/>
            <person name="Villasante A."/>
            <person name="Walenz B."/>
            <person name="Wang J."/>
            <person name="Wasserman M."/>
            <person name="Watts T."/>
            <person name="Wilson D."/>
            <person name="Wilson R.K."/>
            <person name="Wing R.A."/>
            <person name="Wolfner M.F."/>
            <person name="Wong A."/>
            <person name="Wong G.K."/>
            <person name="Wu C.I."/>
            <person name="Wu G."/>
            <person name="Yamamoto D."/>
            <person name="Yang H.P."/>
            <person name="Yang S.P."/>
            <person name="Yorke J.A."/>
            <person name="Yoshida K."/>
            <person name="Zdobnov E."/>
            <person name="Zhang P."/>
            <person name="Zhang Y."/>
            <person name="Zimin A.V."/>
            <person name="Baldwin J."/>
            <person name="Abdouelleil A."/>
            <person name="Abdulkadir J."/>
            <person name="Abebe A."/>
            <person name="Abera B."/>
            <person name="Abreu J."/>
            <person name="Acer S.C."/>
            <person name="Aftuck L."/>
            <person name="Alexander A."/>
            <person name="An P."/>
            <person name="Anderson E."/>
            <person name="Anderson S."/>
            <person name="Arachi H."/>
            <person name="Azer M."/>
            <person name="Bachantsang P."/>
            <person name="Barry A."/>
            <person name="Bayul T."/>
            <person name="Berlin A."/>
            <person name="Bessette D."/>
            <person name="Bloom T."/>
            <person name="Blye J."/>
            <person name="Boguslavskiy L."/>
            <person name="Bonnet C."/>
            <person name="Boukhgalter B."/>
            <person name="Bourzgui I."/>
            <person name="Brown A."/>
            <person name="Cahill P."/>
            <person name="Channer S."/>
            <person name="Cheshatsang Y."/>
            <person name="Chuda L."/>
            <person name="Citroen M."/>
            <person name="Collymore A."/>
            <person name="Cooke P."/>
            <person name="Costello M."/>
            <person name="D'Aco K."/>
            <person name="Daza R."/>
            <person name="De Haan G."/>
            <person name="DeGray S."/>
            <person name="DeMaso C."/>
            <person name="Dhargay N."/>
            <person name="Dooley K."/>
            <person name="Dooley E."/>
            <person name="Doricent M."/>
            <person name="Dorje P."/>
            <person name="Dorjee K."/>
            <person name="Dupes A."/>
            <person name="Elong R."/>
            <person name="Falk J."/>
            <person name="Farina A."/>
            <person name="Faro S."/>
            <person name="Ferguson D."/>
            <person name="Fisher S."/>
            <person name="Foley C.D."/>
            <person name="Franke A."/>
            <person name="Friedrich D."/>
            <person name="Gadbois L."/>
            <person name="Gearin G."/>
            <person name="Gearin C.R."/>
            <person name="Giannoukos G."/>
            <person name="Goode T."/>
            <person name="Graham J."/>
            <person name="Grandbois E."/>
            <person name="Grewal S."/>
            <person name="Gyaltsen K."/>
            <person name="Hafez N."/>
            <person name="Hagos B."/>
            <person name="Hall J."/>
            <person name="Henson C."/>
            <person name="Hollinger A."/>
            <person name="Honan T."/>
            <person name="Huard M.D."/>
            <person name="Hughes L."/>
            <person name="Hurhula B."/>
            <person name="Husby M.E."/>
            <person name="Kamat A."/>
            <person name="Kanga B."/>
            <person name="Kashin S."/>
            <person name="Khazanovich D."/>
            <person name="Kisner P."/>
            <person name="Lance K."/>
            <person name="Lara M."/>
            <person name="Lee W."/>
            <person name="Lennon N."/>
            <person name="Letendre F."/>
            <person name="LeVine R."/>
            <person name="Lipovsky A."/>
            <person name="Liu X."/>
            <person name="Liu J."/>
            <person name="Liu S."/>
            <person name="Lokyitsang T."/>
            <person name="Lokyitsang Y."/>
            <person name="Lubonja R."/>
            <person name="Lui A."/>
            <person name="MacDonald P."/>
            <person name="Magnisalis V."/>
            <person name="Maru K."/>
            <person name="Matthews C."/>
            <person name="McCusker W."/>
            <person name="McDonough S."/>
            <person name="Mehta T."/>
            <person name="Meldrim J."/>
            <person name="Meneus L."/>
            <person name="Mihai O."/>
            <person name="Mihalev A."/>
            <person name="Mihova T."/>
            <person name="Mittelman R."/>
            <person name="Mlenga V."/>
            <person name="Montmayeur A."/>
            <person name="Mulrain L."/>
            <person name="Navidi A."/>
            <person name="Naylor J."/>
            <person name="Negash T."/>
            <person name="Nguyen T."/>
            <person name="Nguyen N."/>
            <person name="Nicol R."/>
            <person name="Norbu C."/>
            <person name="Norbu N."/>
            <person name="Novod N."/>
            <person name="O'Neill B."/>
            <person name="Osman S."/>
            <person name="Markiewicz E."/>
            <person name="Oyono O.L."/>
            <person name="Patti C."/>
            <person name="Phunkhang P."/>
            <person name="Pierre F."/>
            <person name="Priest M."/>
            <person name="Raghuraman S."/>
            <person name="Rege F."/>
            <person name="Reyes R."/>
            <person name="Rise C."/>
            <person name="Rogov P."/>
            <person name="Ross K."/>
            <person name="Ryan E."/>
            <person name="Settipalli S."/>
            <person name="Shea T."/>
            <person name="Sherpa N."/>
            <person name="Shi L."/>
            <person name="Shih D."/>
            <person name="Sparrow T."/>
            <person name="Spaulding J."/>
            <person name="Stalker J."/>
            <person name="Stange-Thomann N."/>
            <person name="Stavropoulos S."/>
            <person name="Stone C."/>
            <person name="Strader C."/>
            <person name="Tesfaye S."/>
            <person name="Thomson T."/>
            <person name="Thoulutsang Y."/>
            <person name="Thoulutsang D."/>
            <person name="Topham K."/>
            <person name="Topping I."/>
            <person name="Tsamla T."/>
            <person name="Vassiliev H."/>
            <person name="Vo A."/>
            <person name="Wangchuk T."/>
            <person name="Wangdi T."/>
            <person name="Weiand M."/>
            <person name="Wilkinson J."/>
            <person name="Wilson A."/>
            <person name="Yadav S."/>
            <person name="Young G."/>
            <person name="Yu Q."/>
            <person name="Zembek L."/>
            <person name="Zhong D."/>
            <person name="Zimmer A."/>
            <person name="Zwirko Z."/>
            <person name="Jaffe D.B."/>
            <person name="Alvarez P."/>
            <person name="Brockman W."/>
            <person name="Butler J."/>
            <person name="Chin C."/>
            <person name="Gnerre S."/>
            <person name="Grabherr M."/>
            <person name="Kleber M."/>
            <person name="Mauceli E."/>
            <person name="MacCallum I."/>
        </authorList>
    </citation>
    <scope>NUCLEOTIDE SEQUENCE [LARGE SCALE GENOMIC DNA]</scope>
    <source>
        <strain evidence="3">Tucson 14024-0371.13</strain>
    </source>
</reference>
<organism evidence="2 3">
    <name type="scientific">Drosophila ananassae</name>
    <name type="common">Fruit fly</name>
    <dbReference type="NCBI Taxonomy" id="7217"/>
    <lineage>
        <taxon>Eukaryota</taxon>
        <taxon>Metazoa</taxon>
        <taxon>Ecdysozoa</taxon>
        <taxon>Arthropoda</taxon>
        <taxon>Hexapoda</taxon>
        <taxon>Insecta</taxon>
        <taxon>Pterygota</taxon>
        <taxon>Neoptera</taxon>
        <taxon>Endopterygota</taxon>
        <taxon>Diptera</taxon>
        <taxon>Brachycera</taxon>
        <taxon>Muscomorpha</taxon>
        <taxon>Ephydroidea</taxon>
        <taxon>Drosophilidae</taxon>
        <taxon>Drosophila</taxon>
        <taxon>Sophophora</taxon>
    </lineage>
</organism>
<dbReference type="Proteomes" id="UP000007801">
    <property type="component" value="Unassembled WGS sequence"/>
</dbReference>